<evidence type="ECO:0000256" key="5">
    <source>
        <dbReference type="ARBA" id="ARBA00023077"/>
    </source>
</evidence>
<dbReference type="Pfam" id="PF00593">
    <property type="entry name" value="TonB_dep_Rec_b-barrel"/>
    <property type="match status" value="1"/>
</dbReference>
<dbReference type="InterPro" id="IPR000531">
    <property type="entry name" value="Beta-barrel_TonB"/>
</dbReference>
<dbReference type="InterPro" id="IPR012910">
    <property type="entry name" value="Plug_dom"/>
</dbReference>
<evidence type="ECO:0000313" key="13">
    <source>
        <dbReference type="EMBL" id="RTQ52154.1"/>
    </source>
</evidence>
<dbReference type="InterPro" id="IPR036942">
    <property type="entry name" value="Beta-barrel_TonB_sf"/>
</dbReference>
<comment type="caution">
    <text evidence="13">The sequence shown here is derived from an EMBL/GenBank/DDBJ whole genome shotgun (WGS) entry which is preliminary data.</text>
</comment>
<dbReference type="InterPro" id="IPR039426">
    <property type="entry name" value="TonB-dep_rcpt-like"/>
</dbReference>
<keyword evidence="2 8" id="KW-0813">Transport</keyword>
<dbReference type="SUPFAM" id="SSF49464">
    <property type="entry name" value="Carboxypeptidase regulatory domain-like"/>
    <property type="match status" value="1"/>
</dbReference>
<protein>
    <submittedName>
        <fullName evidence="13">TonB-dependent receptor</fullName>
    </submittedName>
</protein>
<name>A0A3S0JCC5_9BACT</name>
<dbReference type="Gene3D" id="2.60.40.1120">
    <property type="entry name" value="Carboxypeptidase-like, regulatory domain"/>
    <property type="match status" value="1"/>
</dbReference>
<dbReference type="InterPro" id="IPR008969">
    <property type="entry name" value="CarboxyPept-like_regulatory"/>
</dbReference>
<dbReference type="Gene3D" id="2.170.130.10">
    <property type="entry name" value="TonB-dependent receptor, plug domain"/>
    <property type="match status" value="1"/>
</dbReference>
<dbReference type="Proteomes" id="UP000282184">
    <property type="component" value="Unassembled WGS sequence"/>
</dbReference>
<feature type="signal peptide" evidence="10">
    <location>
        <begin position="1"/>
        <end position="20"/>
    </location>
</feature>
<evidence type="ECO:0000256" key="1">
    <source>
        <dbReference type="ARBA" id="ARBA00004571"/>
    </source>
</evidence>
<evidence type="ECO:0000256" key="9">
    <source>
        <dbReference type="RuleBase" id="RU003357"/>
    </source>
</evidence>
<evidence type="ECO:0000256" key="6">
    <source>
        <dbReference type="ARBA" id="ARBA00023136"/>
    </source>
</evidence>
<keyword evidence="3 8" id="KW-1134">Transmembrane beta strand</keyword>
<dbReference type="InterPro" id="IPR037066">
    <property type="entry name" value="Plug_dom_sf"/>
</dbReference>
<dbReference type="SUPFAM" id="SSF56935">
    <property type="entry name" value="Porins"/>
    <property type="match status" value="1"/>
</dbReference>
<keyword evidence="13" id="KW-0675">Receptor</keyword>
<dbReference type="Pfam" id="PF13715">
    <property type="entry name" value="CarbopepD_reg_2"/>
    <property type="match status" value="1"/>
</dbReference>
<evidence type="ECO:0000259" key="12">
    <source>
        <dbReference type="Pfam" id="PF07715"/>
    </source>
</evidence>
<reference evidence="13 14" key="1">
    <citation type="submission" date="2018-12" db="EMBL/GenBank/DDBJ databases">
        <title>Hymenobacter gummosus sp. nov., isolated from a spring.</title>
        <authorList>
            <person name="Nie L."/>
        </authorList>
    </citation>
    <scope>NUCLEOTIDE SEQUENCE [LARGE SCALE GENOMIC DNA]</scope>
    <source>
        <strain evidence="13 14">KCTC 52166</strain>
    </source>
</reference>
<comment type="subcellular location">
    <subcellularLocation>
        <location evidence="1 8">Cell outer membrane</location>
        <topology evidence="1 8">Multi-pass membrane protein</topology>
    </subcellularLocation>
</comment>
<dbReference type="NCBIfam" id="TIGR04057">
    <property type="entry name" value="SusC_RagA_signa"/>
    <property type="match status" value="1"/>
</dbReference>
<dbReference type="NCBIfam" id="TIGR04056">
    <property type="entry name" value="OMP_RagA_SusC"/>
    <property type="match status" value="1"/>
</dbReference>
<keyword evidence="5 9" id="KW-0798">TonB box</keyword>
<keyword evidence="10" id="KW-0732">Signal</keyword>
<evidence type="ECO:0000256" key="2">
    <source>
        <dbReference type="ARBA" id="ARBA00022448"/>
    </source>
</evidence>
<keyword evidence="6 8" id="KW-0472">Membrane</keyword>
<dbReference type="InterPro" id="IPR023996">
    <property type="entry name" value="TonB-dep_OMP_SusC/RagA"/>
</dbReference>
<evidence type="ECO:0000313" key="14">
    <source>
        <dbReference type="Proteomes" id="UP000282184"/>
    </source>
</evidence>
<dbReference type="OrthoDB" id="9768177at2"/>
<sequence length="1020" mass="110952">MRRHLLPLVLLSSATTASYAQSRQTHSISGLVISADSKETIAGATVILKGTTTGNTTNADGKFILNVPAGEPATLVVSFLGYRPEEVTVEPGQNVVEVRLEENVATLNDVVVIGFGAVKKRDVTGSIASVKAEEIVQTPTHNAVEALQGRVPGADIVRNSGAAGAGSSITIRGNRSINSPGSGIDKNSPLVVIDGYQGGNISDLNPNDIESVEVLKDASATAIYGAQGANGVIIVSTKRGAAGKVRVDYNGYYGVNDYQFPESRIGEGYVALRREAFRTVGQWSTPADDARLFPAPGEYDAVQNGQWVNWMDLVKNRGIQQSHAVSLRGGSEATKVFASAGYFREEGMLTNNFNRLNSRLNLDQTISKVFKTGLLTQVTYYQQNDRRDPLSVVTSISPLGVPYDADGRVNTFPIASDQTRISPLADELGPNTARNNTIRTNIIANGYLEAKPLRGLTLRTNFGSNMDFRRQGIFNDRLSLGQNGRGFSAASTENTFSRFINWDNIVTYVQELGKSTLTLTGITNYIRSDVDNTYAGGQSQLLSSQLFYDLNSTSTTARTFASPSTPPYVGSKNMAYAGRVNYNYAGKYLLTVTGRYDGASRLAPGNKWDFFPSVAAAWNIGDEDFLRNSRKLTQLKLRTSYGVAGNYAIAPYGTQSVLSASPRMSFGDVPAQMYTFSPTVGNPNLGWEKSATLNLGLDLGFFDNRLTANLDVYDTRTSDILLLRPLPLSTGVTQVYENIGGTRNRGVELAVTSQNFSTENFSWTTTLTLTRNKEEITDLLDGRDIIATSGPETNSLLLGRPVGSFYTYEKQGIWQTSEADEAAKYKVGNYVMQPGDIKVADLNGDFIIDAKDQTYIGSTVPKFVAGLQNTVRYRGFDLNVFALARYGQMINAQFLGRYNPSGNGNGPASLDYWTPENPTNDFPRPRKDSNLNSYAGYTGYQALNFVDGSFFKIRTMTLGYTLPKSIGSKVMLQNARLYVTATNLLILTKSDLLDNYDPERGGAESTPLSRQVLVGLNLSF</sequence>
<keyword evidence="4 8" id="KW-0812">Transmembrane</keyword>
<dbReference type="Gene3D" id="2.40.170.20">
    <property type="entry name" value="TonB-dependent receptor, beta-barrel domain"/>
    <property type="match status" value="1"/>
</dbReference>
<accession>A0A3S0JCC5</accession>
<dbReference type="Pfam" id="PF07715">
    <property type="entry name" value="Plug"/>
    <property type="match status" value="1"/>
</dbReference>
<organism evidence="13 14">
    <name type="scientific">Hymenobacter gummosus</name>
    <dbReference type="NCBI Taxonomy" id="1776032"/>
    <lineage>
        <taxon>Bacteria</taxon>
        <taxon>Pseudomonadati</taxon>
        <taxon>Bacteroidota</taxon>
        <taxon>Cytophagia</taxon>
        <taxon>Cytophagales</taxon>
        <taxon>Hymenobacteraceae</taxon>
        <taxon>Hymenobacter</taxon>
    </lineage>
</organism>
<proteinExistence type="inferred from homology"/>
<comment type="similarity">
    <text evidence="8 9">Belongs to the TonB-dependent receptor family.</text>
</comment>
<keyword evidence="14" id="KW-1185">Reference proteome</keyword>
<evidence type="ECO:0000256" key="4">
    <source>
        <dbReference type="ARBA" id="ARBA00022692"/>
    </source>
</evidence>
<feature type="domain" description="TonB-dependent receptor plug" evidence="12">
    <location>
        <begin position="119"/>
        <end position="232"/>
    </location>
</feature>
<dbReference type="EMBL" id="RXOF01000002">
    <property type="protein sequence ID" value="RTQ52154.1"/>
    <property type="molecule type" value="Genomic_DNA"/>
</dbReference>
<gene>
    <name evidence="13" type="ORF">EJV47_03775</name>
</gene>
<dbReference type="AlphaFoldDB" id="A0A3S0JCC5"/>
<dbReference type="PROSITE" id="PS52016">
    <property type="entry name" value="TONB_DEPENDENT_REC_3"/>
    <property type="match status" value="1"/>
</dbReference>
<feature type="domain" description="TonB-dependent receptor-like beta-barrel" evidence="11">
    <location>
        <begin position="444"/>
        <end position="903"/>
    </location>
</feature>
<feature type="chain" id="PRO_5018557621" evidence="10">
    <location>
        <begin position="21"/>
        <end position="1020"/>
    </location>
</feature>
<evidence type="ECO:0000256" key="8">
    <source>
        <dbReference type="PROSITE-ProRule" id="PRU01360"/>
    </source>
</evidence>
<dbReference type="InterPro" id="IPR023997">
    <property type="entry name" value="TonB-dep_OMP_SusC/RagA_CS"/>
</dbReference>
<keyword evidence="7 8" id="KW-0998">Cell outer membrane</keyword>
<evidence type="ECO:0000256" key="7">
    <source>
        <dbReference type="ARBA" id="ARBA00023237"/>
    </source>
</evidence>
<evidence type="ECO:0000256" key="3">
    <source>
        <dbReference type="ARBA" id="ARBA00022452"/>
    </source>
</evidence>
<dbReference type="GO" id="GO:0009279">
    <property type="term" value="C:cell outer membrane"/>
    <property type="evidence" value="ECO:0007669"/>
    <property type="project" value="UniProtKB-SubCell"/>
</dbReference>
<evidence type="ECO:0000259" key="11">
    <source>
        <dbReference type="Pfam" id="PF00593"/>
    </source>
</evidence>
<evidence type="ECO:0000256" key="10">
    <source>
        <dbReference type="SAM" id="SignalP"/>
    </source>
</evidence>